<keyword evidence="3 6" id="KW-0812">Transmembrane</keyword>
<keyword evidence="4 6" id="KW-1133">Transmembrane helix</keyword>
<dbReference type="PANTHER" id="PTHR13064">
    <property type="entry name" value="TRANSMEMBRANE PROTEIN 9 FAMILY MEMBER"/>
    <property type="match status" value="1"/>
</dbReference>
<evidence type="ECO:0000256" key="7">
    <source>
        <dbReference type="SAM" id="SignalP"/>
    </source>
</evidence>
<dbReference type="Pfam" id="PF05434">
    <property type="entry name" value="Tmemb_9"/>
    <property type="match status" value="1"/>
</dbReference>
<name>A0ABN8HLA5_9NEOP</name>
<evidence type="ECO:0000313" key="9">
    <source>
        <dbReference type="Proteomes" id="UP000837857"/>
    </source>
</evidence>
<evidence type="ECO:0000256" key="3">
    <source>
        <dbReference type="ARBA" id="ARBA00022692"/>
    </source>
</evidence>
<reference evidence="8" key="1">
    <citation type="submission" date="2022-03" db="EMBL/GenBank/DDBJ databases">
        <authorList>
            <person name="Martin H S."/>
        </authorList>
    </citation>
    <scope>NUCLEOTIDE SEQUENCE</scope>
</reference>
<feature type="signal peptide" evidence="7">
    <location>
        <begin position="1"/>
        <end position="18"/>
    </location>
</feature>
<evidence type="ECO:0000256" key="6">
    <source>
        <dbReference type="SAM" id="Phobius"/>
    </source>
</evidence>
<feature type="chain" id="PRO_5046965497" description="Transmembrane protein 9" evidence="7">
    <location>
        <begin position="19"/>
        <end position="150"/>
    </location>
</feature>
<evidence type="ECO:0000313" key="8">
    <source>
        <dbReference type="EMBL" id="CAH2035735.1"/>
    </source>
</evidence>
<keyword evidence="7" id="KW-0732">Signal</keyword>
<keyword evidence="9" id="KW-1185">Reference proteome</keyword>
<sequence length="150" mass="17257">MVLTVLLTFSVIFVSVSAQAYEDKRCRCVCPSPATVFNGTLSKDRKFFTDYVPPNKCNCYGVILPKMSEEVNARAQEFCPRCECKYEIRNTTVIMVVVIMVVWVLTLLAGYLIFLMCLDPLINKQHVKRYMENDTEEARDLLLVHEDTDE</sequence>
<protein>
    <recommendedName>
        <fullName evidence="10">Transmembrane protein 9</fullName>
    </recommendedName>
</protein>
<dbReference type="InterPro" id="IPR008853">
    <property type="entry name" value="TMEM9/TMEM9B"/>
</dbReference>
<accession>A0ABN8HLA5</accession>
<evidence type="ECO:0000256" key="2">
    <source>
        <dbReference type="ARBA" id="ARBA00007264"/>
    </source>
</evidence>
<evidence type="ECO:0000256" key="4">
    <source>
        <dbReference type="ARBA" id="ARBA00022989"/>
    </source>
</evidence>
<evidence type="ECO:0008006" key="10">
    <source>
        <dbReference type="Google" id="ProtNLM"/>
    </source>
</evidence>
<organism evidence="8 9">
    <name type="scientific">Iphiclides podalirius</name>
    <name type="common">scarce swallowtail</name>
    <dbReference type="NCBI Taxonomy" id="110791"/>
    <lineage>
        <taxon>Eukaryota</taxon>
        <taxon>Metazoa</taxon>
        <taxon>Ecdysozoa</taxon>
        <taxon>Arthropoda</taxon>
        <taxon>Hexapoda</taxon>
        <taxon>Insecta</taxon>
        <taxon>Pterygota</taxon>
        <taxon>Neoptera</taxon>
        <taxon>Endopterygota</taxon>
        <taxon>Lepidoptera</taxon>
        <taxon>Glossata</taxon>
        <taxon>Ditrysia</taxon>
        <taxon>Papilionoidea</taxon>
        <taxon>Papilionidae</taxon>
        <taxon>Papilioninae</taxon>
        <taxon>Iphiclides</taxon>
    </lineage>
</organism>
<dbReference type="EMBL" id="OW152813">
    <property type="protein sequence ID" value="CAH2035735.1"/>
    <property type="molecule type" value="Genomic_DNA"/>
</dbReference>
<keyword evidence="5 6" id="KW-0472">Membrane</keyword>
<proteinExistence type="inferred from homology"/>
<feature type="non-terminal residue" evidence="8">
    <location>
        <position position="1"/>
    </location>
</feature>
<dbReference type="PANTHER" id="PTHR13064:SF6">
    <property type="entry name" value="TRANSMEMBRANE PROTEIN 9"/>
    <property type="match status" value="1"/>
</dbReference>
<dbReference type="Proteomes" id="UP000837857">
    <property type="component" value="Chromosome 1"/>
</dbReference>
<evidence type="ECO:0000256" key="5">
    <source>
        <dbReference type="ARBA" id="ARBA00023136"/>
    </source>
</evidence>
<comment type="subcellular location">
    <subcellularLocation>
        <location evidence="1">Membrane</location>
    </subcellularLocation>
</comment>
<comment type="similarity">
    <text evidence="2">Belongs to the TMEM9 family.</text>
</comment>
<feature type="transmembrane region" description="Helical" evidence="6">
    <location>
        <begin position="93"/>
        <end position="118"/>
    </location>
</feature>
<gene>
    <name evidence="8" type="ORF">IPOD504_LOCUS681</name>
</gene>
<evidence type="ECO:0000256" key="1">
    <source>
        <dbReference type="ARBA" id="ARBA00004370"/>
    </source>
</evidence>